<dbReference type="InterPro" id="IPR032698">
    <property type="entry name" value="SirB1_N"/>
</dbReference>
<dbReference type="PANTHER" id="PTHR31350:SF29">
    <property type="entry name" value="PROTEIN SIRB1 N-TERMINAL DOMAIN-CONTAINING PROTEIN"/>
    <property type="match status" value="1"/>
</dbReference>
<gene>
    <name evidence="3" type="ORF">KFL_006370040</name>
</gene>
<keyword evidence="4" id="KW-1185">Reference proteome</keyword>
<dbReference type="Proteomes" id="UP000054558">
    <property type="component" value="Unassembled WGS sequence"/>
</dbReference>
<dbReference type="EMBL" id="DF237586">
    <property type="protein sequence ID" value="GAQ90419.1"/>
    <property type="molecule type" value="Genomic_DNA"/>
</dbReference>
<dbReference type="OMA" id="VWVPSPC"/>
<accession>A0A1Y1ILU5</accession>
<feature type="domain" description="Protein SirB1 N-terminal" evidence="2">
    <location>
        <begin position="173"/>
        <end position="257"/>
    </location>
</feature>
<evidence type="ECO:0000256" key="1">
    <source>
        <dbReference type="SAM" id="MobiDB-lite"/>
    </source>
</evidence>
<protein>
    <recommendedName>
        <fullName evidence="2">Protein SirB1 N-terminal domain-containing protein</fullName>
    </recommendedName>
</protein>
<dbReference type="AlphaFoldDB" id="A0A1Y1ILU5"/>
<evidence type="ECO:0000259" key="2">
    <source>
        <dbReference type="Pfam" id="PF13369"/>
    </source>
</evidence>
<name>A0A1Y1ILU5_KLENI</name>
<organism evidence="3 4">
    <name type="scientific">Klebsormidium nitens</name>
    <name type="common">Green alga</name>
    <name type="synonym">Ulothrix nitens</name>
    <dbReference type="NCBI Taxonomy" id="105231"/>
    <lineage>
        <taxon>Eukaryota</taxon>
        <taxon>Viridiplantae</taxon>
        <taxon>Streptophyta</taxon>
        <taxon>Klebsormidiophyceae</taxon>
        <taxon>Klebsormidiales</taxon>
        <taxon>Klebsormidiaceae</taxon>
        <taxon>Klebsormidium</taxon>
    </lineage>
</organism>
<dbReference type="PANTHER" id="PTHR31350">
    <property type="entry name" value="SI:DKEY-261L7.2"/>
    <property type="match status" value="1"/>
</dbReference>
<sequence length="503" mass="54722">MLLKESHTKLPVTSVRSMVLHQMGKNTTFGHIGACAGLKKTDLSELPAAVSSSGGACRFGSQKARFGGSSYRLVRWVCASTGGTDAVEVGDQCSDGQSVELDGQPQRFVLHDLMHNDGVSVEYSKAARANFAVEAARAITNDPTLDLARAALEIAAEDDALVSHSVVPLPVESYLSRLDVMAAEVANHHLPTSAEERTPRAVFDALNKYLFVYQGFKRAQMRTRDDPRESYLNGVLTRRVGTSMMLALIYSDIAQRLLRWGFIDFQVQMQLPSDPITLPQPQAVRDDGAEGASPNEDNEFDLDPDLVLRGEAVMLTPVLLLAEVLTALKRAYWPWRWHRTNSTGSGFLEAAEAAARGGEGAQLGAGLLDNSEAGRGSGAEIAAARSAKYRLKRGIWTSVGAGDLRRALAASERLCLLGLDNKDLRDYGVLLFHCGQYKQAYHFLETYQAREGTAGVPSLFNPLAAREGAALRALMERLTLILAERAWYAPAAPEPKEPPADPW</sequence>
<dbReference type="Pfam" id="PF13369">
    <property type="entry name" value="Transglut_core2"/>
    <property type="match status" value="1"/>
</dbReference>
<evidence type="ECO:0000313" key="4">
    <source>
        <dbReference type="Proteomes" id="UP000054558"/>
    </source>
</evidence>
<dbReference type="OrthoDB" id="611769at2759"/>
<reference evidence="3 4" key="1">
    <citation type="journal article" date="2014" name="Nat. Commun.">
        <title>Klebsormidium flaccidum genome reveals primary factors for plant terrestrial adaptation.</title>
        <authorList>
            <person name="Hori K."/>
            <person name="Maruyama F."/>
            <person name="Fujisawa T."/>
            <person name="Togashi T."/>
            <person name="Yamamoto N."/>
            <person name="Seo M."/>
            <person name="Sato S."/>
            <person name="Yamada T."/>
            <person name="Mori H."/>
            <person name="Tajima N."/>
            <person name="Moriyama T."/>
            <person name="Ikeuchi M."/>
            <person name="Watanabe M."/>
            <person name="Wada H."/>
            <person name="Kobayashi K."/>
            <person name="Saito M."/>
            <person name="Masuda T."/>
            <person name="Sasaki-Sekimoto Y."/>
            <person name="Mashiguchi K."/>
            <person name="Awai K."/>
            <person name="Shimojima M."/>
            <person name="Masuda S."/>
            <person name="Iwai M."/>
            <person name="Nobusawa T."/>
            <person name="Narise T."/>
            <person name="Kondo S."/>
            <person name="Saito H."/>
            <person name="Sato R."/>
            <person name="Murakawa M."/>
            <person name="Ihara Y."/>
            <person name="Oshima-Yamada Y."/>
            <person name="Ohtaka K."/>
            <person name="Satoh M."/>
            <person name="Sonobe K."/>
            <person name="Ishii M."/>
            <person name="Ohtani R."/>
            <person name="Kanamori-Sato M."/>
            <person name="Honoki R."/>
            <person name="Miyazaki D."/>
            <person name="Mochizuki H."/>
            <person name="Umetsu J."/>
            <person name="Higashi K."/>
            <person name="Shibata D."/>
            <person name="Kamiya Y."/>
            <person name="Sato N."/>
            <person name="Nakamura Y."/>
            <person name="Tabata S."/>
            <person name="Ida S."/>
            <person name="Kurokawa K."/>
            <person name="Ohta H."/>
        </authorList>
    </citation>
    <scope>NUCLEOTIDE SEQUENCE [LARGE SCALE GENOMIC DNA]</scope>
    <source>
        <strain evidence="3 4">NIES-2285</strain>
    </source>
</reference>
<proteinExistence type="predicted"/>
<feature type="region of interest" description="Disordered" evidence="1">
    <location>
        <begin position="276"/>
        <end position="300"/>
    </location>
</feature>
<evidence type="ECO:0000313" key="3">
    <source>
        <dbReference type="EMBL" id="GAQ90419.1"/>
    </source>
</evidence>